<dbReference type="AlphaFoldDB" id="A0A8S3ZDY9"/>
<protein>
    <submittedName>
        <fullName evidence="2">Uncharacterized protein</fullName>
    </submittedName>
</protein>
<feature type="non-terminal residue" evidence="2">
    <location>
        <position position="1"/>
    </location>
</feature>
<dbReference type="OrthoDB" id="2125658at2759"/>
<keyword evidence="3" id="KW-1185">Reference proteome</keyword>
<feature type="compositionally biased region" description="Low complexity" evidence="1">
    <location>
        <begin position="84"/>
        <end position="103"/>
    </location>
</feature>
<comment type="caution">
    <text evidence="2">The sequence shown here is derived from an EMBL/GenBank/DDBJ whole genome shotgun (WGS) entry which is preliminary data.</text>
</comment>
<sequence>TDISPASSYTVQDRAVSVQAARAAGIPVVSDSEDTLLTAVRSREGSIASSGEYSDHESQKIHQEYKVRESGMVTVPNTKMGNANISNSNSSSSSKISNSSSSKPLMLLSDDVSRCPKQTGG</sequence>
<evidence type="ECO:0000313" key="2">
    <source>
        <dbReference type="EMBL" id="CAG5125201.1"/>
    </source>
</evidence>
<accession>A0A8S3ZDY9</accession>
<proteinExistence type="predicted"/>
<gene>
    <name evidence="2" type="ORF">CUNI_LOCUS10759</name>
</gene>
<dbReference type="EMBL" id="CAJHNH020001986">
    <property type="protein sequence ID" value="CAG5125201.1"/>
    <property type="molecule type" value="Genomic_DNA"/>
</dbReference>
<organism evidence="2 3">
    <name type="scientific">Candidula unifasciata</name>
    <dbReference type="NCBI Taxonomy" id="100452"/>
    <lineage>
        <taxon>Eukaryota</taxon>
        <taxon>Metazoa</taxon>
        <taxon>Spiralia</taxon>
        <taxon>Lophotrochozoa</taxon>
        <taxon>Mollusca</taxon>
        <taxon>Gastropoda</taxon>
        <taxon>Heterobranchia</taxon>
        <taxon>Euthyneura</taxon>
        <taxon>Panpulmonata</taxon>
        <taxon>Eupulmonata</taxon>
        <taxon>Stylommatophora</taxon>
        <taxon>Helicina</taxon>
        <taxon>Helicoidea</taxon>
        <taxon>Geomitridae</taxon>
        <taxon>Candidula</taxon>
    </lineage>
</organism>
<reference evidence="2" key="1">
    <citation type="submission" date="2021-04" db="EMBL/GenBank/DDBJ databases">
        <authorList>
            <consortium name="Molecular Ecology Group"/>
        </authorList>
    </citation>
    <scope>NUCLEOTIDE SEQUENCE</scope>
</reference>
<evidence type="ECO:0000313" key="3">
    <source>
        <dbReference type="Proteomes" id="UP000678393"/>
    </source>
</evidence>
<name>A0A8S3ZDY9_9EUPU</name>
<dbReference type="Proteomes" id="UP000678393">
    <property type="component" value="Unassembled WGS sequence"/>
</dbReference>
<feature type="region of interest" description="Disordered" evidence="1">
    <location>
        <begin position="72"/>
        <end position="121"/>
    </location>
</feature>
<evidence type="ECO:0000256" key="1">
    <source>
        <dbReference type="SAM" id="MobiDB-lite"/>
    </source>
</evidence>